<dbReference type="PANTHER" id="PTHR11361:SF20">
    <property type="entry name" value="MUTS PROTEIN HOMOLOG 5"/>
    <property type="match status" value="1"/>
</dbReference>
<dbReference type="EMBL" id="PGOL01000091">
    <property type="protein sequence ID" value="PKI77541.1"/>
    <property type="molecule type" value="Genomic_DNA"/>
</dbReference>
<protein>
    <recommendedName>
        <fullName evidence="6">DNA mismatch repair proteins mutS family domain-containing protein</fullName>
    </recommendedName>
</protein>
<evidence type="ECO:0000256" key="3">
    <source>
        <dbReference type="ARBA" id="ARBA00022840"/>
    </source>
</evidence>
<feature type="compositionally biased region" description="Basic and acidic residues" evidence="5">
    <location>
        <begin position="8"/>
        <end position="21"/>
    </location>
</feature>
<evidence type="ECO:0000256" key="5">
    <source>
        <dbReference type="SAM" id="MobiDB-lite"/>
    </source>
</evidence>
<dbReference type="InterPro" id="IPR027417">
    <property type="entry name" value="P-loop_NTPase"/>
</dbReference>
<dbReference type="GO" id="GO:0006298">
    <property type="term" value="P:mismatch repair"/>
    <property type="evidence" value="ECO:0007669"/>
    <property type="project" value="InterPro"/>
</dbReference>
<keyword evidence="4" id="KW-0238">DNA-binding</keyword>
<evidence type="ECO:0000259" key="6">
    <source>
        <dbReference type="PROSITE" id="PS00486"/>
    </source>
</evidence>
<keyword evidence="2" id="KW-0547">Nucleotide-binding</keyword>
<evidence type="ECO:0000256" key="1">
    <source>
        <dbReference type="ARBA" id="ARBA00006271"/>
    </source>
</evidence>
<dbReference type="InterPro" id="IPR045076">
    <property type="entry name" value="MutS"/>
</dbReference>
<dbReference type="AlphaFoldDB" id="A0A2I0LA26"/>
<dbReference type="PANTHER" id="PTHR11361">
    <property type="entry name" value="DNA MISMATCH REPAIR PROTEIN MUTS FAMILY MEMBER"/>
    <property type="match status" value="1"/>
</dbReference>
<dbReference type="GO" id="GO:0051026">
    <property type="term" value="P:chiasma assembly"/>
    <property type="evidence" value="ECO:0007669"/>
    <property type="project" value="TreeGrafter"/>
</dbReference>
<reference evidence="7 8" key="1">
    <citation type="submission" date="2017-11" db="EMBL/GenBank/DDBJ databases">
        <title>De-novo sequencing of pomegranate (Punica granatum L.) genome.</title>
        <authorList>
            <person name="Akparov Z."/>
            <person name="Amiraslanov A."/>
            <person name="Hajiyeva S."/>
            <person name="Abbasov M."/>
            <person name="Kaur K."/>
            <person name="Hamwieh A."/>
            <person name="Solovyev V."/>
            <person name="Salamov A."/>
            <person name="Braich B."/>
            <person name="Kosarev P."/>
            <person name="Mahmoud A."/>
            <person name="Hajiyev E."/>
            <person name="Babayeva S."/>
            <person name="Izzatullayeva V."/>
            <person name="Mammadov A."/>
            <person name="Mammadov A."/>
            <person name="Sharifova S."/>
            <person name="Ojaghi J."/>
            <person name="Eynullazada K."/>
            <person name="Bayramov B."/>
            <person name="Abdulazimova A."/>
            <person name="Shahmuradov I."/>
        </authorList>
    </citation>
    <scope>NUCLEOTIDE SEQUENCE [LARGE SCALE GENOMIC DNA]</scope>
    <source>
        <strain evidence="8">cv. AG2017</strain>
        <tissue evidence="7">Leaf</tissue>
    </source>
</reference>
<feature type="region of interest" description="Disordered" evidence="5">
    <location>
        <begin position="1"/>
        <end position="21"/>
    </location>
</feature>
<dbReference type="PROSITE" id="PS00486">
    <property type="entry name" value="DNA_MISMATCH_REPAIR_2"/>
    <property type="match status" value="1"/>
</dbReference>
<dbReference type="Pfam" id="PF00488">
    <property type="entry name" value="MutS_V"/>
    <property type="match status" value="1"/>
</dbReference>
<keyword evidence="3" id="KW-0067">ATP-binding</keyword>
<dbReference type="GO" id="GO:0140664">
    <property type="term" value="F:ATP-dependent DNA damage sensor activity"/>
    <property type="evidence" value="ECO:0007669"/>
    <property type="project" value="InterPro"/>
</dbReference>
<evidence type="ECO:0000313" key="8">
    <source>
        <dbReference type="Proteomes" id="UP000233551"/>
    </source>
</evidence>
<name>A0A2I0LA26_PUNGR</name>
<dbReference type="Gene3D" id="3.40.50.300">
    <property type="entry name" value="P-loop containing nucleotide triphosphate hydrolases"/>
    <property type="match status" value="1"/>
</dbReference>
<evidence type="ECO:0000256" key="4">
    <source>
        <dbReference type="ARBA" id="ARBA00023125"/>
    </source>
</evidence>
<dbReference type="GO" id="GO:0005634">
    <property type="term" value="C:nucleus"/>
    <property type="evidence" value="ECO:0007669"/>
    <property type="project" value="TreeGrafter"/>
</dbReference>
<proteinExistence type="inferred from homology"/>
<evidence type="ECO:0000313" key="7">
    <source>
        <dbReference type="EMBL" id="PKI77541.1"/>
    </source>
</evidence>
<comment type="caution">
    <text evidence="7">The sequence shown here is derived from an EMBL/GenBank/DDBJ whole genome shotgun (WGS) entry which is preliminary data.</text>
</comment>
<organism evidence="7 8">
    <name type="scientific">Punica granatum</name>
    <name type="common">Pomegranate</name>
    <dbReference type="NCBI Taxonomy" id="22663"/>
    <lineage>
        <taxon>Eukaryota</taxon>
        <taxon>Viridiplantae</taxon>
        <taxon>Streptophyta</taxon>
        <taxon>Embryophyta</taxon>
        <taxon>Tracheophyta</taxon>
        <taxon>Spermatophyta</taxon>
        <taxon>Magnoliopsida</taxon>
        <taxon>eudicotyledons</taxon>
        <taxon>Gunneridae</taxon>
        <taxon>Pentapetalae</taxon>
        <taxon>rosids</taxon>
        <taxon>malvids</taxon>
        <taxon>Myrtales</taxon>
        <taxon>Lythraceae</taxon>
        <taxon>Punica</taxon>
    </lineage>
</organism>
<dbReference type="Proteomes" id="UP000233551">
    <property type="component" value="Unassembled WGS sequence"/>
</dbReference>
<sequence length="134" mass="15212">MYGLGRENANEKGEFPNGHLEGKSKAVEEIHQLEIKEPVTSRSLCLLDEFGKGTLNEDGVGLLGEAINYFAMRDQPPKVLVCTHLTELLDESYLLKSENIKFYTMSVLRPEDASADIEDIVFLYRYNLPLFWIA</sequence>
<gene>
    <name evidence="7" type="ORF">CRG98_002147</name>
</gene>
<accession>A0A2I0LA26</accession>
<evidence type="ECO:0000256" key="2">
    <source>
        <dbReference type="ARBA" id="ARBA00022741"/>
    </source>
</evidence>
<comment type="similarity">
    <text evidence="1">Belongs to the DNA mismatch repair MutS family.</text>
</comment>
<dbReference type="STRING" id="22663.A0A2I0LA26"/>
<dbReference type="GO" id="GO:0030983">
    <property type="term" value="F:mismatched DNA binding"/>
    <property type="evidence" value="ECO:0007669"/>
    <property type="project" value="InterPro"/>
</dbReference>
<dbReference type="InterPro" id="IPR000432">
    <property type="entry name" value="DNA_mismatch_repair_MutS_C"/>
</dbReference>
<keyword evidence="8" id="KW-1185">Reference proteome</keyword>
<dbReference type="GO" id="GO:0005524">
    <property type="term" value="F:ATP binding"/>
    <property type="evidence" value="ECO:0007669"/>
    <property type="project" value="UniProtKB-KW"/>
</dbReference>
<feature type="domain" description="DNA mismatch repair proteins mutS family" evidence="6">
    <location>
        <begin position="43"/>
        <end position="59"/>
    </location>
</feature>